<keyword evidence="3" id="KW-0964">Secreted</keyword>
<dbReference type="PANTHER" id="PTHR11610:SF173">
    <property type="entry name" value="LIPASE DOMAIN-CONTAINING PROTEIN-RELATED"/>
    <property type="match status" value="1"/>
</dbReference>
<dbReference type="PANTHER" id="PTHR11610">
    <property type="entry name" value="LIPASE"/>
    <property type="match status" value="1"/>
</dbReference>
<protein>
    <submittedName>
        <fullName evidence="8">Lipoprotein lipase</fullName>
    </submittedName>
</protein>
<reference evidence="8" key="1">
    <citation type="submission" date="2025-08" db="UniProtKB">
        <authorList>
            <consortium name="RefSeq"/>
        </authorList>
    </citation>
    <scope>IDENTIFICATION</scope>
    <source>
        <strain evidence="8">11010-0011.00</strain>
        <tissue evidence="8">Whole body</tissue>
    </source>
</reference>
<dbReference type="GeneID" id="115622283"/>
<dbReference type="Proteomes" id="UP000504634">
    <property type="component" value="Unplaced"/>
</dbReference>
<feature type="signal peptide" evidence="5">
    <location>
        <begin position="1"/>
        <end position="24"/>
    </location>
</feature>
<dbReference type="InterPro" id="IPR000734">
    <property type="entry name" value="TAG_lipase"/>
</dbReference>
<dbReference type="Gene3D" id="3.40.50.1820">
    <property type="entry name" value="alpha/beta hydrolase"/>
    <property type="match status" value="1"/>
</dbReference>
<accession>A0A6J2T9P6</accession>
<keyword evidence="8" id="KW-0449">Lipoprotein</keyword>
<evidence type="ECO:0000256" key="2">
    <source>
        <dbReference type="ARBA" id="ARBA00010701"/>
    </source>
</evidence>
<dbReference type="InterPro" id="IPR029058">
    <property type="entry name" value="AB_hydrolase_fold"/>
</dbReference>
<name>A0A6J2T9P6_DROLE</name>
<dbReference type="InterPro" id="IPR013818">
    <property type="entry name" value="Lipase"/>
</dbReference>
<evidence type="ECO:0000259" key="6">
    <source>
        <dbReference type="Pfam" id="PF00151"/>
    </source>
</evidence>
<dbReference type="GO" id="GO:0017171">
    <property type="term" value="F:serine hydrolase activity"/>
    <property type="evidence" value="ECO:0007669"/>
    <property type="project" value="TreeGrafter"/>
</dbReference>
<evidence type="ECO:0000256" key="4">
    <source>
        <dbReference type="RuleBase" id="RU004262"/>
    </source>
</evidence>
<evidence type="ECO:0000256" key="1">
    <source>
        <dbReference type="ARBA" id="ARBA00004613"/>
    </source>
</evidence>
<dbReference type="AlphaFoldDB" id="A0A6J2T9P6"/>
<evidence type="ECO:0000256" key="3">
    <source>
        <dbReference type="ARBA" id="ARBA00022525"/>
    </source>
</evidence>
<evidence type="ECO:0000313" key="7">
    <source>
        <dbReference type="Proteomes" id="UP000504634"/>
    </source>
</evidence>
<keyword evidence="5" id="KW-0732">Signal</keyword>
<comment type="subcellular location">
    <subcellularLocation>
        <location evidence="1">Secreted</location>
    </subcellularLocation>
</comment>
<dbReference type="GO" id="GO:0016042">
    <property type="term" value="P:lipid catabolic process"/>
    <property type="evidence" value="ECO:0007669"/>
    <property type="project" value="TreeGrafter"/>
</dbReference>
<dbReference type="Pfam" id="PF00151">
    <property type="entry name" value="Lipase"/>
    <property type="match status" value="1"/>
</dbReference>
<sequence>MRWPEEHIFVCCLLLFAATSVVQTQSEKAPSYLLYTRRNQQSPQRIEAEVESLVRSSFFALEPIVLSIPRWQGGDSSALEHTTVVTSQLSLRACNVFAVDLNNVTDEQLIVESLSRLILLLQQHFDVPLRDFLLVGFDAGAHLAGAVGQLVGQELNQQLPHITALDPSAIGHLKHELSAADAAFVEVIHTNGENLGTLQRLGHIDYYPNGGQIQPGCGAEAASCAHERALLLALEMWSPENDFICALCSSVEKLSGSACRWSTLRMGAPETGKDQEGIYFLETQSAAPYSKGAYYISFL</sequence>
<dbReference type="GO" id="GO:0005615">
    <property type="term" value="C:extracellular space"/>
    <property type="evidence" value="ECO:0007669"/>
    <property type="project" value="TreeGrafter"/>
</dbReference>
<organism evidence="7 8">
    <name type="scientific">Drosophila lebanonensis</name>
    <name type="common">Fruit fly</name>
    <name type="synonym">Scaptodrosophila lebanonensis</name>
    <dbReference type="NCBI Taxonomy" id="7225"/>
    <lineage>
        <taxon>Eukaryota</taxon>
        <taxon>Metazoa</taxon>
        <taxon>Ecdysozoa</taxon>
        <taxon>Arthropoda</taxon>
        <taxon>Hexapoda</taxon>
        <taxon>Insecta</taxon>
        <taxon>Pterygota</taxon>
        <taxon>Neoptera</taxon>
        <taxon>Endopterygota</taxon>
        <taxon>Diptera</taxon>
        <taxon>Brachycera</taxon>
        <taxon>Muscomorpha</taxon>
        <taxon>Ephydroidea</taxon>
        <taxon>Drosophilidae</taxon>
        <taxon>Scaptodrosophila</taxon>
    </lineage>
</organism>
<proteinExistence type="inferred from homology"/>
<evidence type="ECO:0000256" key="5">
    <source>
        <dbReference type="SAM" id="SignalP"/>
    </source>
</evidence>
<keyword evidence="7" id="KW-1185">Reference proteome</keyword>
<dbReference type="GO" id="GO:0016298">
    <property type="term" value="F:lipase activity"/>
    <property type="evidence" value="ECO:0007669"/>
    <property type="project" value="InterPro"/>
</dbReference>
<gene>
    <name evidence="8" type="primary">LOC115622283</name>
</gene>
<evidence type="ECO:0000313" key="8">
    <source>
        <dbReference type="RefSeq" id="XP_030372045.1"/>
    </source>
</evidence>
<comment type="similarity">
    <text evidence="2 4">Belongs to the AB hydrolase superfamily. Lipase family.</text>
</comment>
<dbReference type="SUPFAM" id="SSF53474">
    <property type="entry name" value="alpha/beta-Hydrolases"/>
    <property type="match status" value="1"/>
</dbReference>
<feature type="domain" description="Lipase" evidence="6">
    <location>
        <begin position="24"/>
        <end position="289"/>
    </location>
</feature>
<dbReference type="OrthoDB" id="199913at2759"/>
<dbReference type="RefSeq" id="XP_030372045.1">
    <property type="nucleotide sequence ID" value="XM_030516185.1"/>
</dbReference>
<feature type="chain" id="PRO_5026801492" evidence="5">
    <location>
        <begin position="25"/>
        <end position="299"/>
    </location>
</feature>